<dbReference type="Proteomes" id="UP001431572">
    <property type="component" value="Chromosome 1"/>
</dbReference>
<feature type="transmembrane region" description="Helical" evidence="2">
    <location>
        <begin position="20"/>
        <end position="48"/>
    </location>
</feature>
<keyword evidence="7" id="KW-1185">Reference proteome</keyword>
<keyword evidence="2" id="KW-0472">Membrane</keyword>
<protein>
    <submittedName>
        <fullName evidence="4">DUF4129 domain-containing protein</fullName>
    </submittedName>
</protein>
<dbReference type="RefSeq" id="WP_341469694.1">
    <property type="nucleotide sequence ID" value="NZ_CP128399.1"/>
</dbReference>
<evidence type="ECO:0000313" key="5">
    <source>
        <dbReference type="EMBL" id="WJW67804.1"/>
    </source>
</evidence>
<dbReference type="EMBL" id="JACATZ010000001">
    <property type="protein sequence ID" value="NWJ45943.1"/>
    <property type="molecule type" value="Genomic_DNA"/>
</dbReference>
<evidence type="ECO:0000313" key="7">
    <source>
        <dbReference type="Proteomes" id="UP001431572"/>
    </source>
</evidence>
<name>A0A8T7LY63_9CHLR</name>
<evidence type="ECO:0000313" key="4">
    <source>
        <dbReference type="EMBL" id="NWJ45943.1"/>
    </source>
</evidence>
<feature type="transmembrane region" description="Helical" evidence="2">
    <location>
        <begin position="211"/>
        <end position="233"/>
    </location>
</feature>
<feature type="transmembrane region" description="Helical" evidence="2">
    <location>
        <begin position="328"/>
        <end position="354"/>
    </location>
</feature>
<sequence length="517" mass="59276">MRPQNSNPKILDRKRRPPAFETLVICLLRSLQFTCLFATVIYMIYGINGKWPDFWLVVGVFGAHFASFYRGIWLEESFRPNHLFVALSETLALVVFIRVMAFFAGYNSSLLDLYFTLDMFVISIAWLSGRGYSGNYFYLHVQPYELAEEDEAVFRSLDTERINFDHAKSYSELGATWKWSLGLEIGAILLAIPLGDYYGTIVPQSEYRANILLIGAIGLLIGIPLQALLRLRFLRTGWRVDRLKEPARLPTRWNFYLLALLALAFVAAFGLAWLGSSGILRVPNISLDNKNGQQNIVDDYSILAPPPTKTVPPVEGEETSKVPAFLQALWLLLNLLVLSALVAGIIYFAIIFLIKAGWVSPRWREIKLKVGWNSLLSWLKSLFGSRRLREGFEKELTEDSGRLNLLRRFFRERIPDNPRGQIRYHYRHMSERAGRAGYFRGMGDTPHEYEEKLAPVVLEAELQPELDKISRLYEKARYSPYPLDELAAGAAKHHAESLSTFFKRKQREKKQNPQKPS</sequence>
<feature type="transmembrane region" description="Helical" evidence="2">
    <location>
        <begin position="54"/>
        <end position="72"/>
    </location>
</feature>
<keyword evidence="2" id="KW-1133">Transmembrane helix</keyword>
<evidence type="ECO:0000256" key="2">
    <source>
        <dbReference type="SAM" id="Phobius"/>
    </source>
</evidence>
<feature type="region of interest" description="Disordered" evidence="1">
    <location>
        <begin position="497"/>
        <end position="517"/>
    </location>
</feature>
<feature type="transmembrane region" description="Helical" evidence="2">
    <location>
        <begin position="111"/>
        <end position="129"/>
    </location>
</feature>
<dbReference type="InterPro" id="IPR025403">
    <property type="entry name" value="TgpA-like_C"/>
</dbReference>
<dbReference type="AlphaFoldDB" id="A0A8T7LY63"/>
<gene>
    <name evidence="4" type="ORF">HXX08_08695</name>
    <name evidence="5" type="ORF">OZ401_001083</name>
</gene>
<evidence type="ECO:0000259" key="3">
    <source>
        <dbReference type="Pfam" id="PF13559"/>
    </source>
</evidence>
<dbReference type="Pfam" id="PF13559">
    <property type="entry name" value="DUF4129"/>
    <property type="match status" value="1"/>
</dbReference>
<organism evidence="4 6">
    <name type="scientific">Candidatus Chlorohelix allophototropha</name>
    <dbReference type="NCBI Taxonomy" id="3003348"/>
    <lineage>
        <taxon>Bacteria</taxon>
        <taxon>Bacillati</taxon>
        <taxon>Chloroflexota</taxon>
        <taxon>Chloroflexia</taxon>
        <taxon>Candidatus Chloroheliales</taxon>
        <taxon>Candidatus Chloroheliaceae</taxon>
        <taxon>Candidatus Chlorohelix</taxon>
    </lineage>
</organism>
<reference evidence="5" key="2">
    <citation type="journal article" date="2024" name="Nature">
        <title>Anoxygenic phototroph of the Chloroflexota uses a type I reaction centre.</title>
        <authorList>
            <person name="Tsuji J.M."/>
            <person name="Shaw N.A."/>
            <person name="Nagashima S."/>
            <person name="Venkiteswaran J.J."/>
            <person name="Schiff S.L."/>
            <person name="Watanabe T."/>
            <person name="Fukui M."/>
            <person name="Hanada S."/>
            <person name="Tank M."/>
            <person name="Neufeld J.D."/>
        </authorList>
    </citation>
    <scope>NUCLEOTIDE SEQUENCE</scope>
    <source>
        <strain evidence="5">L227-S17</strain>
    </source>
</reference>
<dbReference type="EMBL" id="CP128399">
    <property type="protein sequence ID" value="WJW67804.1"/>
    <property type="molecule type" value="Genomic_DNA"/>
</dbReference>
<reference evidence="4 6" key="1">
    <citation type="submission" date="2020-06" db="EMBL/GenBank/DDBJ databases">
        <title>Anoxygenic phototrophic Chloroflexota member uses a Type I reaction center.</title>
        <authorList>
            <person name="Tsuji J.M."/>
            <person name="Shaw N.A."/>
            <person name="Nagashima S."/>
            <person name="Venkiteswaran J."/>
            <person name="Schiff S.L."/>
            <person name="Hanada S."/>
            <person name="Tank M."/>
            <person name="Neufeld J.D."/>
        </authorList>
    </citation>
    <scope>NUCLEOTIDE SEQUENCE [LARGE SCALE GENOMIC DNA]</scope>
    <source>
        <strain evidence="4">L227-S17</strain>
    </source>
</reference>
<evidence type="ECO:0000313" key="6">
    <source>
        <dbReference type="Proteomes" id="UP000521676"/>
    </source>
</evidence>
<dbReference type="Proteomes" id="UP000521676">
    <property type="component" value="Unassembled WGS sequence"/>
</dbReference>
<keyword evidence="2" id="KW-0812">Transmembrane</keyword>
<feature type="transmembrane region" description="Helical" evidence="2">
    <location>
        <begin position="84"/>
        <end position="105"/>
    </location>
</feature>
<accession>A0A8T7LY63</accession>
<feature type="transmembrane region" description="Helical" evidence="2">
    <location>
        <begin position="179"/>
        <end position="199"/>
    </location>
</feature>
<feature type="domain" description="Protein-glutamine gamma-glutamyltransferase-like C-terminal" evidence="3">
    <location>
        <begin position="426"/>
        <end position="490"/>
    </location>
</feature>
<evidence type="ECO:0000256" key="1">
    <source>
        <dbReference type="SAM" id="MobiDB-lite"/>
    </source>
</evidence>
<proteinExistence type="predicted"/>
<feature type="transmembrane region" description="Helical" evidence="2">
    <location>
        <begin position="253"/>
        <end position="274"/>
    </location>
</feature>